<dbReference type="EMBL" id="AP024597">
    <property type="protein sequence ID" value="BCU68862.1"/>
    <property type="molecule type" value="Genomic_DNA"/>
</dbReference>
<keyword evidence="2" id="KW-1185">Reference proteome</keyword>
<organism evidence="1 2">
    <name type="scientific">Stygiolobus caldivivus</name>
    <dbReference type="NCBI Taxonomy" id="2824673"/>
    <lineage>
        <taxon>Archaea</taxon>
        <taxon>Thermoproteota</taxon>
        <taxon>Thermoprotei</taxon>
        <taxon>Sulfolobales</taxon>
        <taxon>Sulfolobaceae</taxon>
        <taxon>Stygiolobus</taxon>
    </lineage>
</organism>
<gene>
    <name evidence="1" type="ORF">KN1_01590</name>
</gene>
<reference evidence="1 2" key="1">
    <citation type="submission" date="2021-04" db="EMBL/GenBank/DDBJ databases">
        <title>Complete genome sequence of Stygiolobus sp. KN-1.</title>
        <authorList>
            <person name="Nakamura K."/>
            <person name="Sakai H."/>
            <person name="Kurosawa N."/>
        </authorList>
    </citation>
    <scope>NUCLEOTIDE SEQUENCE [LARGE SCALE GENOMIC DNA]</scope>
    <source>
        <strain evidence="1 2">KN-1</strain>
    </source>
</reference>
<accession>A0A8D5U423</accession>
<dbReference type="KEGG" id="csty:KN1_01590"/>
<dbReference type="Proteomes" id="UP000825123">
    <property type="component" value="Chromosome"/>
</dbReference>
<dbReference type="AlphaFoldDB" id="A0A8D5U423"/>
<dbReference type="RefSeq" id="WP_221288796.1">
    <property type="nucleotide sequence ID" value="NZ_AP024597.1"/>
</dbReference>
<name>A0A8D5U423_9CREN</name>
<evidence type="ECO:0000313" key="1">
    <source>
        <dbReference type="EMBL" id="BCU68862.1"/>
    </source>
</evidence>
<evidence type="ECO:0000313" key="2">
    <source>
        <dbReference type="Proteomes" id="UP000825123"/>
    </source>
</evidence>
<proteinExistence type="predicted"/>
<dbReference type="GeneID" id="66161911"/>
<sequence length="67" mass="7715">MRGEDFEVDFVDEKGNRLIQVSYFSSLDELNKSELRSLVKGSEIVGFKDLLVSWDLEDEVGFEGKRI</sequence>
<protein>
    <submittedName>
        <fullName evidence="1">Uncharacterized protein</fullName>
    </submittedName>
</protein>